<organism evidence="2 3">
    <name type="scientific">Prorocentrum cordatum</name>
    <dbReference type="NCBI Taxonomy" id="2364126"/>
    <lineage>
        <taxon>Eukaryota</taxon>
        <taxon>Sar</taxon>
        <taxon>Alveolata</taxon>
        <taxon>Dinophyceae</taxon>
        <taxon>Prorocentrales</taxon>
        <taxon>Prorocentraceae</taxon>
        <taxon>Prorocentrum</taxon>
    </lineage>
</organism>
<dbReference type="EMBL" id="CAUYUJ010016237">
    <property type="protein sequence ID" value="CAK0863221.1"/>
    <property type="molecule type" value="Genomic_DNA"/>
</dbReference>
<name>A0ABN9UTR1_9DINO</name>
<keyword evidence="1" id="KW-0812">Transmembrane</keyword>
<evidence type="ECO:0000256" key="1">
    <source>
        <dbReference type="SAM" id="Phobius"/>
    </source>
</evidence>
<dbReference type="Proteomes" id="UP001189429">
    <property type="component" value="Unassembled WGS sequence"/>
</dbReference>
<gene>
    <name evidence="2" type="ORF">PCOR1329_LOCUS51417</name>
</gene>
<evidence type="ECO:0008006" key="4">
    <source>
        <dbReference type="Google" id="ProtNLM"/>
    </source>
</evidence>
<feature type="transmembrane region" description="Helical" evidence="1">
    <location>
        <begin position="505"/>
        <end position="528"/>
    </location>
</feature>
<comment type="caution">
    <text evidence="2">The sequence shown here is derived from an EMBL/GenBank/DDBJ whole genome shotgun (WGS) entry which is preliminary data.</text>
</comment>
<sequence length="569" mass="60235">MNAKPVSNRELYEWLMVDANFTTEEFWVVFTSLDTTALQQRKPADQGTVSMQNCMGATHITKTPTGLHIVSSNQPNAHSFPLDPRTVANIGWKDTVDFAVNLRKRTLEHARLHWNATRTVVPKWMLEARPCGAPAPDTELKTEYLAHAARVLSAPESERGTPSSLPLEGGGTLRLWEGWGPCSIRGGSADTVPVWQASFAVPEVMPADVFNVLVNKSNEPAWNAPLVRVNETGFSGGVRGLHEEYSLVPLLAHRELWEWQAAAHNLTTDPKGGTFLIAIASVANFTEKFARGNVEAAQCMAAYQIAPGPGGGSIVNMTSQFDPNMFGAPWISKLWPKIGQDTLKNFADGLINQSRWLASVRARGAAGVQADGGVLALLAPAPPGRNVSATLASVLVASSASTRLRLFADLDLPALLNASSWAPGEFPGRAAELLRVFELVRANATAAENATFLGGAAADVVALQLQGLAVASVQGRVLDQLAEQECHAPPLPDIDGNKSTGGLTLMAAAVLCVVVVVLACAGCGLCCARWKKLRRERMAHVAAAALLSGAGASVATATAAAAPGRSETA</sequence>
<dbReference type="Gene3D" id="3.30.530.20">
    <property type="match status" value="1"/>
</dbReference>
<dbReference type="SUPFAM" id="SSF55961">
    <property type="entry name" value="Bet v1-like"/>
    <property type="match status" value="1"/>
</dbReference>
<accession>A0ABN9UTR1</accession>
<dbReference type="InterPro" id="IPR023393">
    <property type="entry name" value="START-like_dom_sf"/>
</dbReference>
<evidence type="ECO:0000313" key="2">
    <source>
        <dbReference type="EMBL" id="CAK0863221.1"/>
    </source>
</evidence>
<protein>
    <recommendedName>
        <fullName evidence="4">START domain-containing protein</fullName>
    </recommendedName>
</protein>
<keyword evidence="1" id="KW-1133">Transmembrane helix</keyword>
<evidence type="ECO:0000313" key="3">
    <source>
        <dbReference type="Proteomes" id="UP001189429"/>
    </source>
</evidence>
<keyword evidence="3" id="KW-1185">Reference proteome</keyword>
<proteinExistence type="predicted"/>
<reference evidence="2" key="1">
    <citation type="submission" date="2023-10" db="EMBL/GenBank/DDBJ databases">
        <authorList>
            <person name="Chen Y."/>
            <person name="Shah S."/>
            <person name="Dougan E. K."/>
            <person name="Thang M."/>
            <person name="Chan C."/>
        </authorList>
    </citation>
    <scope>NUCLEOTIDE SEQUENCE [LARGE SCALE GENOMIC DNA]</scope>
</reference>
<feature type="transmembrane region" description="Helical" evidence="1">
    <location>
        <begin position="540"/>
        <end position="562"/>
    </location>
</feature>
<keyword evidence="1" id="KW-0472">Membrane</keyword>